<name>A0ABR9B4P9_9BACL</name>
<organism evidence="1 2">
    <name type="scientific">Paenibacillus arenosi</name>
    <dbReference type="NCBI Taxonomy" id="2774142"/>
    <lineage>
        <taxon>Bacteria</taxon>
        <taxon>Bacillati</taxon>
        <taxon>Bacillota</taxon>
        <taxon>Bacilli</taxon>
        <taxon>Bacillales</taxon>
        <taxon>Paenibacillaceae</taxon>
        <taxon>Paenibacillus</taxon>
    </lineage>
</organism>
<protein>
    <submittedName>
        <fullName evidence="1">DUF2508 family protein</fullName>
    </submittedName>
</protein>
<accession>A0ABR9B4P9</accession>
<dbReference type="Proteomes" id="UP000634529">
    <property type="component" value="Unassembled WGS sequence"/>
</dbReference>
<dbReference type="EMBL" id="JACYTN010000023">
    <property type="protein sequence ID" value="MBD8500450.1"/>
    <property type="molecule type" value="Genomic_DNA"/>
</dbReference>
<evidence type="ECO:0000313" key="2">
    <source>
        <dbReference type="Proteomes" id="UP000634529"/>
    </source>
</evidence>
<sequence>MIWWDNINNQVRKVFKSHADSKMKANHSKEAELESELEHQQLIEELDDAFVEWRQAQVRFDHALGMDETDYAIFTMEASEKRLAMLLKRAKQTNLRTNAYRQLIKRCS</sequence>
<reference evidence="1 2" key="1">
    <citation type="submission" date="2020-09" db="EMBL/GenBank/DDBJ databases">
        <title>Paenibacillus sp. CAU 1523 isolated from sand of Haeundae Beach.</title>
        <authorList>
            <person name="Kim W."/>
        </authorList>
    </citation>
    <scope>NUCLEOTIDE SEQUENCE [LARGE SCALE GENOMIC DNA]</scope>
    <source>
        <strain evidence="1 2">CAU 1523</strain>
    </source>
</reference>
<comment type="caution">
    <text evidence="1">The sequence shown here is derived from an EMBL/GenBank/DDBJ whole genome shotgun (WGS) entry which is preliminary data.</text>
</comment>
<gene>
    <name evidence="1" type="ORF">IFO66_19365</name>
</gene>
<proteinExistence type="predicted"/>
<evidence type="ECO:0000313" key="1">
    <source>
        <dbReference type="EMBL" id="MBD8500450.1"/>
    </source>
</evidence>
<keyword evidence="2" id="KW-1185">Reference proteome</keyword>